<evidence type="ECO:0000256" key="3">
    <source>
        <dbReference type="ARBA" id="ARBA00008698"/>
    </source>
</evidence>
<sequence>MLYHLGKAILNHESLAYKACLMYCINPASVFFSVAYSESMFAWITFTGMQRFDGNTRNGSFWFAVTTSIRANGLINMGYLWHRKLGEYIRLVPGLRGLSLKDKIMVGNVVFWMICTIPLVLYSILCIAPFLLVQYFAYTQFCTGNKADGIPQNILEYGTARGYTIMGVGPPPLWCKWTIPLSYSHVQNSHWDVGFLRYFEVKQVPNFLLASPMIVICMLTALRYISKNLKYSITLGLGRKSYIHKKSDASVPDLKDTGFDSEKCLPYVLHMLAMVIFGFFFMHIQVVTRFIASSCPVIYWYVAMVTSSQEELEEKQTNRYNIFAQVKDKQQSDLQEPEESAFDNLLTRQLRNIHNNSFSINLILLYFSIYFIIGTVLHCNFLPWT</sequence>
<feature type="transmembrane region" description="Helical" evidence="11">
    <location>
        <begin position="358"/>
        <end position="377"/>
    </location>
</feature>
<dbReference type="Proteomes" id="UP000749559">
    <property type="component" value="Unassembled WGS sequence"/>
</dbReference>
<dbReference type="InterPro" id="IPR007315">
    <property type="entry name" value="PIG-V/Gpi18"/>
</dbReference>
<gene>
    <name evidence="12" type="ORF">OFUS_LOCUS13100</name>
</gene>
<keyword evidence="5 11" id="KW-0328">Glycosyltransferase</keyword>
<protein>
    <recommendedName>
        <fullName evidence="11">GPI mannosyltransferase 2</fullName>
        <ecNumber evidence="11">2.4.1.-</ecNumber>
    </recommendedName>
</protein>
<evidence type="ECO:0000256" key="8">
    <source>
        <dbReference type="ARBA" id="ARBA00022824"/>
    </source>
</evidence>
<dbReference type="PANTHER" id="PTHR12468:SF2">
    <property type="entry name" value="GPI MANNOSYLTRANSFERASE 2"/>
    <property type="match status" value="1"/>
</dbReference>
<evidence type="ECO:0000256" key="6">
    <source>
        <dbReference type="ARBA" id="ARBA00022679"/>
    </source>
</evidence>
<dbReference type="GO" id="GO:0006506">
    <property type="term" value="P:GPI anchor biosynthetic process"/>
    <property type="evidence" value="ECO:0007669"/>
    <property type="project" value="UniProtKB-UniPathway"/>
</dbReference>
<feature type="transmembrane region" description="Helical" evidence="11">
    <location>
        <begin position="264"/>
        <end position="284"/>
    </location>
</feature>
<keyword evidence="10 11" id="KW-0472">Membrane</keyword>
<evidence type="ECO:0000313" key="13">
    <source>
        <dbReference type="Proteomes" id="UP000749559"/>
    </source>
</evidence>
<comment type="caution">
    <text evidence="11">Lacks conserved residue(s) required for the propagation of feature annotation.</text>
</comment>
<keyword evidence="6 11" id="KW-0808">Transferase</keyword>
<comment type="pathway">
    <text evidence="2 11">Glycolipid biosynthesis; glycosylphosphatidylinositol-anchor biosynthesis.</text>
</comment>
<dbReference type="GO" id="GO:0005789">
    <property type="term" value="C:endoplasmic reticulum membrane"/>
    <property type="evidence" value="ECO:0007669"/>
    <property type="project" value="UniProtKB-SubCell"/>
</dbReference>
<evidence type="ECO:0000256" key="11">
    <source>
        <dbReference type="RuleBase" id="RU363112"/>
    </source>
</evidence>
<evidence type="ECO:0000256" key="1">
    <source>
        <dbReference type="ARBA" id="ARBA00004477"/>
    </source>
</evidence>
<keyword evidence="8 11" id="KW-0256">Endoplasmic reticulum</keyword>
<dbReference type="AlphaFoldDB" id="A0A8J1U007"/>
<dbReference type="EMBL" id="CAIIXF020000006">
    <property type="protein sequence ID" value="CAH1787387.1"/>
    <property type="molecule type" value="Genomic_DNA"/>
</dbReference>
<keyword evidence="7 11" id="KW-0812">Transmembrane</keyword>
<feature type="transmembrane region" description="Helical" evidence="11">
    <location>
        <begin position="21"/>
        <end position="46"/>
    </location>
</feature>
<keyword evidence="13" id="KW-1185">Reference proteome</keyword>
<keyword evidence="4 11" id="KW-0337">GPI-anchor biosynthesis</keyword>
<comment type="function">
    <text evidence="11">Mannosyltransferase involved in glycosylphosphatidylinositol-anchor biosynthesis.</text>
</comment>
<name>A0A8J1U007_OWEFU</name>
<dbReference type="EC" id="2.4.1.-" evidence="11"/>
<feature type="transmembrane region" description="Helical" evidence="11">
    <location>
        <begin position="207"/>
        <end position="225"/>
    </location>
</feature>
<keyword evidence="9 11" id="KW-1133">Transmembrane helix</keyword>
<dbReference type="GO" id="GO:0031501">
    <property type="term" value="C:mannosyltransferase complex"/>
    <property type="evidence" value="ECO:0007669"/>
    <property type="project" value="TreeGrafter"/>
</dbReference>
<reference evidence="12" key="1">
    <citation type="submission" date="2022-03" db="EMBL/GenBank/DDBJ databases">
        <authorList>
            <person name="Martin C."/>
        </authorList>
    </citation>
    <scope>NUCLEOTIDE SEQUENCE</scope>
</reference>
<comment type="subcellular location">
    <subcellularLocation>
        <location evidence="1 11">Endoplasmic reticulum membrane</location>
        <topology evidence="1 11">Multi-pass membrane protein</topology>
    </subcellularLocation>
</comment>
<evidence type="ECO:0000256" key="4">
    <source>
        <dbReference type="ARBA" id="ARBA00022502"/>
    </source>
</evidence>
<evidence type="ECO:0000256" key="2">
    <source>
        <dbReference type="ARBA" id="ARBA00004687"/>
    </source>
</evidence>
<evidence type="ECO:0000256" key="10">
    <source>
        <dbReference type="ARBA" id="ARBA00023136"/>
    </source>
</evidence>
<evidence type="ECO:0000256" key="7">
    <source>
        <dbReference type="ARBA" id="ARBA00022692"/>
    </source>
</evidence>
<dbReference type="Pfam" id="PF04188">
    <property type="entry name" value="Mannosyl_trans2"/>
    <property type="match status" value="1"/>
</dbReference>
<accession>A0A8J1U007</accession>
<dbReference type="OrthoDB" id="6771932at2759"/>
<dbReference type="PANTHER" id="PTHR12468">
    <property type="entry name" value="GPI MANNOSYLTRANSFERASE 2"/>
    <property type="match status" value="1"/>
</dbReference>
<organism evidence="12 13">
    <name type="scientific">Owenia fusiformis</name>
    <name type="common">Polychaete worm</name>
    <dbReference type="NCBI Taxonomy" id="6347"/>
    <lineage>
        <taxon>Eukaryota</taxon>
        <taxon>Metazoa</taxon>
        <taxon>Spiralia</taxon>
        <taxon>Lophotrochozoa</taxon>
        <taxon>Annelida</taxon>
        <taxon>Polychaeta</taxon>
        <taxon>Sedentaria</taxon>
        <taxon>Canalipalpata</taxon>
        <taxon>Sabellida</taxon>
        <taxon>Oweniida</taxon>
        <taxon>Oweniidae</taxon>
        <taxon>Owenia</taxon>
    </lineage>
</organism>
<feature type="transmembrane region" description="Helical" evidence="11">
    <location>
        <begin position="61"/>
        <end position="81"/>
    </location>
</feature>
<comment type="similarity">
    <text evidence="3 11">Belongs to the PIGV family.</text>
</comment>
<feature type="transmembrane region" description="Helical" evidence="11">
    <location>
        <begin position="109"/>
        <end position="131"/>
    </location>
</feature>
<proteinExistence type="inferred from homology"/>
<comment type="caution">
    <text evidence="12">The sequence shown here is derived from an EMBL/GenBank/DDBJ whole genome shotgun (WGS) entry which is preliminary data.</text>
</comment>
<dbReference type="GO" id="GO:0000009">
    <property type="term" value="F:alpha-1,6-mannosyltransferase activity"/>
    <property type="evidence" value="ECO:0007669"/>
    <property type="project" value="InterPro"/>
</dbReference>
<evidence type="ECO:0000313" key="12">
    <source>
        <dbReference type="EMBL" id="CAH1787387.1"/>
    </source>
</evidence>
<evidence type="ECO:0000256" key="5">
    <source>
        <dbReference type="ARBA" id="ARBA00022676"/>
    </source>
</evidence>
<evidence type="ECO:0000256" key="9">
    <source>
        <dbReference type="ARBA" id="ARBA00022989"/>
    </source>
</evidence>
<dbReference type="UniPathway" id="UPA00196"/>
<dbReference type="GO" id="GO:0004376">
    <property type="term" value="F:GPI mannosyltransferase activity"/>
    <property type="evidence" value="ECO:0007669"/>
    <property type="project" value="InterPro"/>
</dbReference>